<feature type="region of interest" description="Disordered" evidence="14">
    <location>
        <begin position="179"/>
        <end position="221"/>
    </location>
</feature>
<keyword evidence="12 15" id="KW-0472">Membrane</keyword>
<evidence type="ECO:0000256" key="1">
    <source>
        <dbReference type="ARBA" id="ARBA00004115"/>
    </source>
</evidence>
<keyword evidence="18" id="KW-1185">Reference proteome</keyword>
<dbReference type="OrthoDB" id="20303at2759"/>
<evidence type="ECO:0000256" key="13">
    <source>
        <dbReference type="ARBA" id="ARBA00031116"/>
    </source>
</evidence>
<feature type="signal peptide" evidence="16">
    <location>
        <begin position="1"/>
        <end position="22"/>
    </location>
</feature>
<dbReference type="GO" id="GO:2001256">
    <property type="term" value="P:regulation of store-operated calcium entry"/>
    <property type="evidence" value="ECO:0007669"/>
    <property type="project" value="InterPro"/>
</dbReference>
<evidence type="ECO:0000256" key="10">
    <source>
        <dbReference type="ARBA" id="ARBA00022989"/>
    </source>
</evidence>
<keyword evidence="4" id="KW-0813">Transport</keyword>
<evidence type="ECO:0000256" key="8">
    <source>
        <dbReference type="ARBA" id="ARBA00022824"/>
    </source>
</evidence>
<evidence type="ECO:0000256" key="11">
    <source>
        <dbReference type="ARBA" id="ARBA00023065"/>
    </source>
</evidence>
<feature type="compositionally biased region" description="Low complexity" evidence="14">
    <location>
        <begin position="276"/>
        <end position="288"/>
    </location>
</feature>
<feature type="transmembrane region" description="Helical" evidence="15">
    <location>
        <begin position="150"/>
        <end position="171"/>
    </location>
</feature>
<keyword evidence="5" id="KW-0109">Calcium transport</keyword>
<dbReference type="PANTHER" id="PTHR15929">
    <property type="entry name" value="STORE-OPERATED CALCIUM ENTRY-ASSOCIATED REGULATORY FACTOR"/>
    <property type="match status" value="1"/>
</dbReference>
<accession>A0A9P4J3W2</accession>
<evidence type="ECO:0000256" key="6">
    <source>
        <dbReference type="ARBA" id="ARBA00022692"/>
    </source>
</evidence>
<dbReference type="PANTHER" id="PTHR15929:SF0">
    <property type="entry name" value="STORE-OPERATED CALCIUM ENTRY-ASSOCIATED REGULATORY FACTOR"/>
    <property type="match status" value="1"/>
</dbReference>
<evidence type="ECO:0000256" key="5">
    <source>
        <dbReference type="ARBA" id="ARBA00022568"/>
    </source>
</evidence>
<evidence type="ECO:0000313" key="18">
    <source>
        <dbReference type="Proteomes" id="UP000799439"/>
    </source>
</evidence>
<dbReference type="InterPro" id="IPR009567">
    <property type="entry name" value="SARAF"/>
</dbReference>
<dbReference type="EMBL" id="ML996085">
    <property type="protein sequence ID" value="KAF2152987.1"/>
    <property type="molecule type" value="Genomic_DNA"/>
</dbReference>
<comment type="subcellular location">
    <subcellularLocation>
        <location evidence="1">Endoplasmic reticulum membrane</location>
        <topology evidence="1">Single-pass type I membrane protein</topology>
    </subcellularLocation>
</comment>
<proteinExistence type="inferred from homology"/>
<dbReference type="GO" id="GO:0006816">
    <property type="term" value="P:calcium ion transport"/>
    <property type="evidence" value="ECO:0007669"/>
    <property type="project" value="UniProtKB-KW"/>
</dbReference>
<keyword evidence="9" id="KW-0106">Calcium</keyword>
<sequence length="296" mass="31716">MRLCSLAAIFLTLLLGLSTSFARSSNAILLSKVRTLTLRQGKQTSHRRVPAIPQLKCIGGNGRSHYEVDAMRCTNIGGEYDGDDVQWTCTANLPPEFKLGSTEVLCEGYSSSTDPYVLKGSCGVEYRLQLTELGEQKYGSFSSMSRGDKAIFVVFVGVLVWMLYDGCFGGARNRRQGRQGFGGGWGGGGGGPGDDGNDPPPPYSRMPPPKGGSNTQQNPGGFWTTAAAAAAGAAGGYMAGRAGGNGRDRGRYYDRFQDRHDTWGRSNRSYNDRSDSGSSRSSTTYQSSGFGGTTRR</sequence>
<evidence type="ECO:0000256" key="16">
    <source>
        <dbReference type="SAM" id="SignalP"/>
    </source>
</evidence>
<dbReference type="Pfam" id="PF06682">
    <property type="entry name" value="SARAF"/>
    <property type="match status" value="1"/>
</dbReference>
<feature type="chain" id="PRO_5040500957" description="Store-operated calcium entry-associated regulatory factor" evidence="16">
    <location>
        <begin position="23"/>
        <end position="296"/>
    </location>
</feature>
<feature type="compositionally biased region" description="Gly residues" evidence="14">
    <location>
        <begin position="179"/>
        <end position="194"/>
    </location>
</feature>
<keyword evidence="6 15" id="KW-0812">Transmembrane</keyword>
<dbReference type="GO" id="GO:0005789">
    <property type="term" value="C:endoplasmic reticulum membrane"/>
    <property type="evidence" value="ECO:0007669"/>
    <property type="project" value="UniProtKB-SubCell"/>
</dbReference>
<evidence type="ECO:0000256" key="14">
    <source>
        <dbReference type="SAM" id="MobiDB-lite"/>
    </source>
</evidence>
<evidence type="ECO:0000256" key="7">
    <source>
        <dbReference type="ARBA" id="ARBA00022729"/>
    </source>
</evidence>
<keyword evidence="8" id="KW-0256">Endoplasmic reticulum</keyword>
<feature type="compositionally biased region" description="Pro residues" evidence="14">
    <location>
        <begin position="198"/>
        <end position="210"/>
    </location>
</feature>
<dbReference type="Proteomes" id="UP000799439">
    <property type="component" value="Unassembled WGS sequence"/>
</dbReference>
<evidence type="ECO:0000256" key="2">
    <source>
        <dbReference type="ARBA" id="ARBA00006833"/>
    </source>
</evidence>
<evidence type="ECO:0000256" key="9">
    <source>
        <dbReference type="ARBA" id="ARBA00022837"/>
    </source>
</evidence>
<feature type="region of interest" description="Disordered" evidence="14">
    <location>
        <begin position="239"/>
        <end position="296"/>
    </location>
</feature>
<evidence type="ECO:0000256" key="12">
    <source>
        <dbReference type="ARBA" id="ARBA00023136"/>
    </source>
</evidence>
<comment type="caution">
    <text evidence="17">The sequence shown here is derived from an EMBL/GenBank/DDBJ whole genome shotgun (WGS) entry which is preliminary data.</text>
</comment>
<comment type="similarity">
    <text evidence="2">Belongs to the SARAF family.</text>
</comment>
<gene>
    <name evidence="17" type="ORF">K461DRAFT_132456</name>
</gene>
<evidence type="ECO:0000313" key="17">
    <source>
        <dbReference type="EMBL" id="KAF2152987.1"/>
    </source>
</evidence>
<organism evidence="17 18">
    <name type="scientific">Myriangium duriaei CBS 260.36</name>
    <dbReference type="NCBI Taxonomy" id="1168546"/>
    <lineage>
        <taxon>Eukaryota</taxon>
        <taxon>Fungi</taxon>
        <taxon>Dikarya</taxon>
        <taxon>Ascomycota</taxon>
        <taxon>Pezizomycotina</taxon>
        <taxon>Dothideomycetes</taxon>
        <taxon>Dothideomycetidae</taxon>
        <taxon>Myriangiales</taxon>
        <taxon>Myriangiaceae</taxon>
        <taxon>Myriangium</taxon>
    </lineage>
</organism>
<evidence type="ECO:0000256" key="4">
    <source>
        <dbReference type="ARBA" id="ARBA00022448"/>
    </source>
</evidence>
<feature type="compositionally biased region" description="Basic and acidic residues" evidence="14">
    <location>
        <begin position="246"/>
        <end position="263"/>
    </location>
</feature>
<dbReference type="AlphaFoldDB" id="A0A9P4J3W2"/>
<evidence type="ECO:0000256" key="15">
    <source>
        <dbReference type="SAM" id="Phobius"/>
    </source>
</evidence>
<protein>
    <recommendedName>
        <fullName evidence="3">Store-operated calcium entry-associated regulatory factor</fullName>
    </recommendedName>
    <alternativeName>
        <fullName evidence="13">Transmembrane protein 66</fullName>
    </alternativeName>
</protein>
<keyword evidence="11" id="KW-0406">Ion transport</keyword>
<keyword evidence="10 15" id="KW-1133">Transmembrane helix</keyword>
<reference evidence="17" key="1">
    <citation type="journal article" date="2020" name="Stud. Mycol.">
        <title>101 Dothideomycetes genomes: a test case for predicting lifestyles and emergence of pathogens.</title>
        <authorList>
            <person name="Haridas S."/>
            <person name="Albert R."/>
            <person name="Binder M."/>
            <person name="Bloem J."/>
            <person name="Labutti K."/>
            <person name="Salamov A."/>
            <person name="Andreopoulos B."/>
            <person name="Baker S."/>
            <person name="Barry K."/>
            <person name="Bills G."/>
            <person name="Bluhm B."/>
            <person name="Cannon C."/>
            <person name="Castanera R."/>
            <person name="Culley D."/>
            <person name="Daum C."/>
            <person name="Ezra D."/>
            <person name="Gonzalez J."/>
            <person name="Henrissat B."/>
            <person name="Kuo A."/>
            <person name="Liang C."/>
            <person name="Lipzen A."/>
            <person name="Lutzoni F."/>
            <person name="Magnuson J."/>
            <person name="Mondo S."/>
            <person name="Nolan M."/>
            <person name="Ohm R."/>
            <person name="Pangilinan J."/>
            <person name="Park H.-J."/>
            <person name="Ramirez L."/>
            <person name="Alfaro M."/>
            <person name="Sun H."/>
            <person name="Tritt A."/>
            <person name="Yoshinaga Y."/>
            <person name="Zwiers L.-H."/>
            <person name="Turgeon B."/>
            <person name="Goodwin S."/>
            <person name="Spatafora J."/>
            <person name="Crous P."/>
            <person name="Grigoriev I."/>
        </authorList>
    </citation>
    <scope>NUCLEOTIDE SEQUENCE</scope>
    <source>
        <strain evidence="17">CBS 260.36</strain>
    </source>
</reference>
<name>A0A9P4J3W2_9PEZI</name>
<evidence type="ECO:0000256" key="3">
    <source>
        <dbReference type="ARBA" id="ARBA00016584"/>
    </source>
</evidence>
<keyword evidence="7 16" id="KW-0732">Signal</keyword>